<reference evidence="4 5" key="1">
    <citation type="submission" date="2021-01" db="EMBL/GenBank/DDBJ databases">
        <title>Cercospora kikuchii MAFF 305040 whole genome shotgun sequence.</title>
        <authorList>
            <person name="Kashiwa T."/>
            <person name="Suzuki T."/>
        </authorList>
    </citation>
    <scope>NUCLEOTIDE SEQUENCE [LARGE SCALE GENOMIC DNA]</scope>
    <source>
        <strain evidence="4 5">MAFF 305040</strain>
    </source>
</reference>
<dbReference type="PANTHER" id="PTHR47784">
    <property type="entry name" value="STEROL UPTAKE CONTROL PROTEIN 2"/>
    <property type="match status" value="1"/>
</dbReference>
<dbReference type="InterPro" id="IPR001138">
    <property type="entry name" value="Zn2Cys6_DnaBD"/>
</dbReference>
<dbReference type="InterPro" id="IPR036864">
    <property type="entry name" value="Zn2-C6_fun-type_DNA-bd_sf"/>
</dbReference>
<dbReference type="PROSITE" id="PS00463">
    <property type="entry name" value="ZN2_CY6_FUNGAL_1"/>
    <property type="match status" value="1"/>
</dbReference>
<dbReference type="Proteomes" id="UP000825890">
    <property type="component" value="Unassembled WGS sequence"/>
</dbReference>
<comment type="caution">
    <text evidence="4">The sequence shown here is derived from an EMBL/GenBank/DDBJ whole genome shotgun (WGS) entry which is preliminary data.</text>
</comment>
<evidence type="ECO:0000313" key="4">
    <source>
        <dbReference type="EMBL" id="GIZ38320.1"/>
    </source>
</evidence>
<feature type="compositionally biased region" description="Polar residues" evidence="2">
    <location>
        <begin position="430"/>
        <end position="446"/>
    </location>
</feature>
<keyword evidence="5" id="KW-1185">Reference proteome</keyword>
<dbReference type="GeneID" id="68287315"/>
<feature type="compositionally biased region" description="Low complexity" evidence="2">
    <location>
        <begin position="59"/>
        <end position="72"/>
    </location>
</feature>
<dbReference type="InterPro" id="IPR053157">
    <property type="entry name" value="Sterol_Uptake_Regulator"/>
</dbReference>
<dbReference type="GO" id="GO:0001228">
    <property type="term" value="F:DNA-binding transcription activator activity, RNA polymerase II-specific"/>
    <property type="evidence" value="ECO:0007669"/>
    <property type="project" value="TreeGrafter"/>
</dbReference>
<feature type="region of interest" description="Disordered" evidence="2">
    <location>
        <begin position="54"/>
        <end position="77"/>
    </location>
</feature>
<feature type="region of interest" description="Disordered" evidence="2">
    <location>
        <begin position="415"/>
        <end position="446"/>
    </location>
</feature>
<dbReference type="SMART" id="SM00066">
    <property type="entry name" value="GAL4"/>
    <property type="match status" value="1"/>
</dbReference>
<dbReference type="PANTHER" id="PTHR47784:SF5">
    <property type="entry name" value="STEROL UPTAKE CONTROL PROTEIN 2"/>
    <property type="match status" value="1"/>
</dbReference>
<proteinExistence type="predicted"/>
<organism evidence="4 5">
    <name type="scientific">Cercospora kikuchii</name>
    <dbReference type="NCBI Taxonomy" id="84275"/>
    <lineage>
        <taxon>Eukaryota</taxon>
        <taxon>Fungi</taxon>
        <taxon>Dikarya</taxon>
        <taxon>Ascomycota</taxon>
        <taxon>Pezizomycotina</taxon>
        <taxon>Dothideomycetes</taxon>
        <taxon>Dothideomycetidae</taxon>
        <taxon>Mycosphaerellales</taxon>
        <taxon>Mycosphaerellaceae</taxon>
        <taxon>Cercospora</taxon>
    </lineage>
</organism>
<dbReference type="CDD" id="cd00067">
    <property type="entry name" value="GAL4"/>
    <property type="match status" value="1"/>
</dbReference>
<dbReference type="EMBL" id="BOLY01000001">
    <property type="protein sequence ID" value="GIZ38320.1"/>
    <property type="molecule type" value="Genomic_DNA"/>
</dbReference>
<feature type="domain" description="Zn(2)-C6 fungal-type" evidence="3">
    <location>
        <begin position="13"/>
        <end position="43"/>
    </location>
</feature>
<evidence type="ECO:0000259" key="3">
    <source>
        <dbReference type="PROSITE" id="PS50048"/>
    </source>
</evidence>
<dbReference type="Gene3D" id="4.10.240.10">
    <property type="entry name" value="Zn(2)-C6 fungal-type DNA-binding domain"/>
    <property type="match status" value="1"/>
</dbReference>
<dbReference type="Pfam" id="PF00172">
    <property type="entry name" value="Zn_clus"/>
    <property type="match status" value="1"/>
</dbReference>
<gene>
    <name evidence="4" type="ORF">CKM354_000174000</name>
</gene>
<evidence type="ECO:0000256" key="2">
    <source>
        <dbReference type="SAM" id="MobiDB-lite"/>
    </source>
</evidence>
<accession>A0A9P3CE44</accession>
<protein>
    <recommendedName>
        <fullName evidence="3">Zn(2)-C6 fungal-type domain-containing protein</fullName>
    </recommendedName>
</protein>
<keyword evidence="1" id="KW-0539">Nucleus</keyword>
<evidence type="ECO:0000256" key="1">
    <source>
        <dbReference type="ARBA" id="ARBA00023242"/>
    </source>
</evidence>
<dbReference type="RefSeq" id="XP_044652807.1">
    <property type="nucleotide sequence ID" value="XM_044796872.1"/>
</dbReference>
<dbReference type="GO" id="GO:0008270">
    <property type="term" value="F:zinc ion binding"/>
    <property type="evidence" value="ECO:0007669"/>
    <property type="project" value="InterPro"/>
</dbReference>
<sequence length="446" mass="49975">MPPRRSHLKSRHGCLMCKKRRVKCGEEHPVCQNCISRGTECRWPDLVAIANRGATARDSSSSKSPDSTSEASTASQSIPIVRHVDELRLMHRWSTSTFESLVSEISDDREIWRVEVPEVAMKYDYLLSSIFALTAFEMAHKNPHESTQHISTALEYQAHAFGRFRNDLTNIDPDDESHDPLLYCSILLMVLALASSTQPALRGSMLDNTLIHFELVRGMSVVVMKKPEVLKAHALFRKVPDMMTLPRSAYSGRFAEAFKIMAEINEIRAPGPDNPESKPSEYLACKYGLWWLEYLTATCLEMKYRAFVLSWVSLAGDDFVKALKAKDSVALLALMFWGVLLNPLGYDYWYGEEYGSTLAGEVAELLSGFTDPRYEELIRLADEEVGDGRAAAALKPGSKIEPLDAQPLTTAHYMEDPKRHKKDGGLGNIPSETQSSRTSFGCTNVR</sequence>
<dbReference type="OrthoDB" id="416217at2759"/>
<dbReference type="AlphaFoldDB" id="A0A9P3CE44"/>
<dbReference type="SUPFAM" id="SSF57701">
    <property type="entry name" value="Zn2/Cys6 DNA-binding domain"/>
    <property type="match status" value="1"/>
</dbReference>
<name>A0A9P3CE44_9PEZI</name>
<evidence type="ECO:0000313" key="5">
    <source>
        <dbReference type="Proteomes" id="UP000825890"/>
    </source>
</evidence>
<dbReference type="PROSITE" id="PS50048">
    <property type="entry name" value="ZN2_CY6_FUNGAL_2"/>
    <property type="match status" value="1"/>
</dbReference>